<feature type="transmembrane region" description="Helical" evidence="3">
    <location>
        <begin position="124"/>
        <end position="145"/>
    </location>
</feature>
<name>U6GFU9_EIMAC</name>
<dbReference type="AlphaFoldDB" id="U6GFU9"/>
<reference evidence="4" key="1">
    <citation type="submission" date="2013-10" db="EMBL/GenBank/DDBJ databases">
        <title>Genomic analysis of the causative agents of coccidiosis in chickens.</title>
        <authorList>
            <person name="Reid A.J."/>
            <person name="Blake D."/>
            <person name="Billington K."/>
            <person name="Browne H."/>
            <person name="Dunn M."/>
            <person name="Hung S."/>
            <person name="Kawahara F."/>
            <person name="Miranda-Saavedra D."/>
            <person name="Mourier T."/>
            <person name="Nagra H."/>
            <person name="Otto T.D."/>
            <person name="Rawlings N."/>
            <person name="Sanchez A."/>
            <person name="Sanders M."/>
            <person name="Subramaniam C."/>
            <person name="Tay Y."/>
            <person name="Dear P."/>
            <person name="Doerig C."/>
            <person name="Gruber A."/>
            <person name="Parkinson J."/>
            <person name="Shirley M."/>
            <person name="Wan K.L."/>
            <person name="Berriman M."/>
            <person name="Tomley F."/>
            <person name="Pain A."/>
        </authorList>
    </citation>
    <scope>NUCLEOTIDE SEQUENCE</scope>
    <source>
        <strain evidence="4">Houghton</strain>
    </source>
</reference>
<evidence type="ECO:0000313" key="5">
    <source>
        <dbReference type="Proteomes" id="UP000018050"/>
    </source>
</evidence>
<keyword evidence="3" id="KW-0812">Transmembrane</keyword>
<proteinExistence type="predicted"/>
<evidence type="ECO:0000256" key="1">
    <source>
        <dbReference type="SAM" id="Coils"/>
    </source>
</evidence>
<evidence type="ECO:0000313" key="4">
    <source>
        <dbReference type="EMBL" id="CDI78457.1"/>
    </source>
</evidence>
<dbReference type="GeneID" id="25268809"/>
<evidence type="ECO:0000256" key="2">
    <source>
        <dbReference type="SAM" id="MobiDB-lite"/>
    </source>
</evidence>
<dbReference type="EMBL" id="HG670873">
    <property type="protein sequence ID" value="CDI78457.1"/>
    <property type="molecule type" value="Genomic_DNA"/>
</dbReference>
<dbReference type="OrthoDB" id="348341at2759"/>
<keyword evidence="3" id="KW-1133">Transmembrane helix</keyword>
<dbReference type="RefSeq" id="XP_013251299.1">
    <property type="nucleotide sequence ID" value="XM_013395845.1"/>
</dbReference>
<dbReference type="VEuPathDB" id="ToxoDB:EAH_00007390"/>
<feature type="region of interest" description="Disordered" evidence="2">
    <location>
        <begin position="79"/>
        <end position="120"/>
    </location>
</feature>
<feature type="compositionally biased region" description="Basic and acidic residues" evidence="2">
    <location>
        <begin position="171"/>
        <end position="181"/>
    </location>
</feature>
<feature type="region of interest" description="Disordered" evidence="2">
    <location>
        <begin position="152"/>
        <end position="206"/>
    </location>
</feature>
<organism evidence="4 5">
    <name type="scientific">Eimeria acervulina</name>
    <name type="common">Coccidian parasite</name>
    <dbReference type="NCBI Taxonomy" id="5801"/>
    <lineage>
        <taxon>Eukaryota</taxon>
        <taxon>Sar</taxon>
        <taxon>Alveolata</taxon>
        <taxon>Apicomplexa</taxon>
        <taxon>Conoidasida</taxon>
        <taxon>Coccidia</taxon>
        <taxon>Eucoccidiorida</taxon>
        <taxon>Eimeriorina</taxon>
        <taxon>Eimeriidae</taxon>
        <taxon>Eimeria</taxon>
    </lineage>
</organism>
<dbReference type="Proteomes" id="UP000018050">
    <property type="component" value="Unassembled WGS sequence"/>
</dbReference>
<accession>U6GFU9</accession>
<feature type="compositionally biased region" description="Low complexity" evidence="2">
    <location>
        <begin position="84"/>
        <end position="100"/>
    </location>
</feature>
<feature type="coiled-coil region" evidence="1">
    <location>
        <begin position="528"/>
        <end position="559"/>
    </location>
</feature>
<keyword evidence="5" id="KW-1185">Reference proteome</keyword>
<evidence type="ECO:0000256" key="3">
    <source>
        <dbReference type="SAM" id="Phobius"/>
    </source>
</evidence>
<keyword evidence="1" id="KW-0175">Coiled coil</keyword>
<reference evidence="4" key="2">
    <citation type="submission" date="2013-10" db="EMBL/GenBank/DDBJ databases">
        <authorList>
            <person name="Aslett M."/>
        </authorList>
    </citation>
    <scope>NUCLEOTIDE SEQUENCE</scope>
    <source>
        <strain evidence="4">Houghton</strain>
    </source>
</reference>
<keyword evidence="3" id="KW-0472">Membrane</keyword>
<sequence length="575" mass="62433">MASVAAFSVVPPAGALPTRPNWGAARAARAAAATTTTAQTATATHWLSFDEETLQYTGSADGLPTPLPRATIGRPAGWGAAAWSDSVNDSASESEAAAAAGGKGQVGAGSPEKPKGGSNRRPRLLVFGGFFLGALLVAGAAGRWLQDGRGQLQQVPASGWPEQQPQQEQQEEQKEQKQEKKQKQKPVLTLQLQKPARTKPRMKLDHIPKTPSFEERFPYIGWVLRGDELPVQLDYDAESITLYEQNFAEALQSVEQRWEKATKVTRRAFSRHFLPTVGGGFIVPAPVALFQRHSEALRLIVRPRESDNTRLKQVYAFRVQLLAAVCTNASARLDALSRLEQFCHASGVGSQLLGIRTFPLAAEEAAAAAGGAPGEGSVSFKEFVSLLGGRLVALKERDEDESNAPRVSRELAVRLANVLQREDMMAAQALESVQIFRYFLNELGEEFAFPEAADPAAAAAAFGSRFGREDPGKRLSVPFSPGQRPFHLGAFMKAVSLHDAWARECVISAEAVAAWGEQWTDKAVEQLLRSLERKDQQRIQERQALKQEAENLADCLESAAGVPLHDLYTLAVALL</sequence>
<dbReference type="OMA" id="WARECVI"/>
<gene>
    <name evidence="4" type="ORF">EAH_00007390</name>
</gene>
<protein>
    <submittedName>
        <fullName evidence="4">Uncharacterized protein</fullName>
    </submittedName>
</protein>